<dbReference type="AlphaFoldDB" id="A0A2V2Z124"/>
<evidence type="ECO:0000313" key="3">
    <source>
        <dbReference type="EMBL" id="PWW08774.1"/>
    </source>
</evidence>
<organism evidence="3 4">
    <name type="scientific">Paenibacillus cellulosilyticus</name>
    <dbReference type="NCBI Taxonomy" id="375489"/>
    <lineage>
        <taxon>Bacteria</taxon>
        <taxon>Bacillati</taxon>
        <taxon>Bacillota</taxon>
        <taxon>Bacilli</taxon>
        <taxon>Bacillales</taxon>
        <taxon>Paenibacillaceae</taxon>
        <taxon>Paenibacillus</taxon>
    </lineage>
</organism>
<keyword evidence="2" id="KW-0812">Transmembrane</keyword>
<keyword evidence="2" id="KW-1133">Transmembrane helix</keyword>
<feature type="transmembrane region" description="Helical" evidence="2">
    <location>
        <begin position="258"/>
        <end position="281"/>
    </location>
</feature>
<evidence type="ECO:0000256" key="1">
    <source>
        <dbReference type="SAM" id="MobiDB-lite"/>
    </source>
</evidence>
<dbReference type="InterPro" id="IPR032809">
    <property type="entry name" value="Put_HupE_UreJ"/>
</dbReference>
<dbReference type="EMBL" id="QGTQ01000001">
    <property type="protein sequence ID" value="PWW08774.1"/>
    <property type="molecule type" value="Genomic_DNA"/>
</dbReference>
<evidence type="ECO:0000256" key="2">
    <source>
        <dbReference type="SAM" id="Phobius"/>
    </source>
</evidence>
<proteinExistence type="predicted"/>
<evidence type="ECO:0000313" key="4">
    <source>
        <dbReference type="Proteomes" id="UP000246635"/>
    </source>
</evidence>
<sequence length="399" mass="44111">MASLFVYVKGGTSLSRTRNAFRYPIFLAALLALLLLPNQQVADAHAYSAAYTTIQFTKSSVDMTYTLDGLSVIELLGGDTSNDLTLEPEQFNIMKDSFLELIRNQIVLNVNDKPQSWTHVESLELLPNSSPQKVELKVQYAPVAASQVVSLTDQLYSGSSDKSTNYVDLVTIEYGSHKANSALSGKYREWSMQMSDKDYSSLADSSSNADSQETDSSKASGSGWYSFFVLGINHILSGYDHLLFLFSLLIARQKFKQYAAMITAFTIAHSITLTLTVLGVISVPSHIVEPLIALSICFVAIDNMIRKQVSGRWILTFLFGLVHGMGFADILQEMDIPRTELAADLISFNLGIETVQLTLVAAALPLLYWLHSWKFSRRVVIAGSSIAFMLGGIWLIDRL</sequence>
<comment type="caution">
    <text evidence="3">The sequence shown here is derived from an EMBL/GenBank/DDBJ whole genome shotgun (WGS) entry which is preliminary data.</text>
</comment>
<feature type="transmembrane region" description="Helical" evidence="2">
    <location>
        <begin position="312"/>
        <end position="330"/>
    </location>
</feature>
<feature type="compositionally biased region" description="Low complexity" evidence="1">
    <location>
        <begin position="201"/>
        <end position="211"/>
    </location>
</feature>
<feature type="transmembrane region" description="Helical" evidence="2">
    <location>
        <begin position="350"/>
        <end position="370"/>
    </location>
</feature>
<feature type="transmembrane region" description="Helical" evidence="2">
    <location>
        <begin position="379"/>
        <end position="396"/>
    </location>
</feature>
<protein>
    <submittedName>
        <fullName evidence="3">Hydrogenase/urease accessory protein HupE</fullName>
    </submittedName>
</protein>
<dbReference type="Proteomes" id="UP000246635">
    <property type="component" value="Unassembled WGS sequence"/>
</dbReference>
<accession>A0A2V2Z124</accession>
<keyword evidence="4" id="KW-1185">Reference proteome</keyword>
<name>A0A2V2Z124_9BACL</name>
<keyword evidence="2" id="KW-0472">Membrane</keyword>
<gene>
    <name evidence="3" type="ORF">DFQ01_101500</name>
</gene>
<feature type="region of interest" description="Disordered" evidence="1">
    <location>
        <begin position="201"/>
        <end position="220"/>
    </location>
</feature>
<reference evidence="3 4" key="1">
    <citation type="submission" date="2018-05" db="EMBL/GenBank/DDBJ databases">
        <title>Genomic Encyclopedia of Type Strains, Phase III (KMG-III): the genomes of soil and plant-associated and newly described type strains.</title>
        <authorList>
            <person name="Whitman W."/>
        </authorList>
    </citation>
    <scope>NUCLEOTIDE SEQUENCE [LARGE SCALE GENOMIC DNA]</scope>
    <source>
        <strain evidence="3 4">CECT 5696</strain>
    </source>
</reference>
<feature type="transmembrane region" description="Helical" evidence="2">
    <location>
        <begin position="224"/>
        <end position="251"/>
    </location>
</feature>
<dbReference type="Pfam" id="PF13795">
    <property type="entry name" value="HupE_UreJ_2"/>
    <property type="match status" value="1"/>
</dbReference>